<dbReference type="EMBL" id="JARAKH010000003">
    <property type="protein sequence ID" value="KAK8404978.1"/>
    <property type="molecule type" value="Genomic_DNA"/>
</dbReference>
<feature type="compositionally biased region" description="Low complexity" evidence="1">
    <location>
        <begin position="1"/>
        <end position="14"/>
    </location>
</feature>
<reference evidence="2 3" key="1">
    <citation type="submission" date="2023-03" db="EMBL/GenBank/DDBJ databases">
        <title>High-quality genome of Scylla paramamosain provides insights in environmental adaptation.</title>
        <authorList>
            <person name="Zhang L."/>
        </authorList>
    </citation>
    <scope>NUCLEOTIDE SEQUENCE [LARGE SCALE GENOMIC DNA]</scope>
    <source>
        <strain evidence="2">LZ_2023a</strain>
        <tissue evidence="2">Muscle</tissue>
    </source>
</reference>
<proteinExistence type="predicted"/>
<keyword evidence="3" id="KW-1185">Reference proteome</keyword>
<name>A0AAW0V0L4_SCYPA</name>
<feature type="compositionally biased region" description="Polar residues" evidence="1">
    <location>
        <begin position="24"/>
        <end position="36"/>
    </location>
</feature>
<dbReference type="Proteomes" id="UP001487740">
    <property type="component" value="Unassembled WGS sequence"/>
</dbReference>
<evidence type="ECO:0000313" key="2">
    <source>
        <dbReference type="EMBL" id="KAK8404978.1"/>
    </source>
</evidence>
<dbReference type="AlphaFoldDB" id="A0AAW0V0L4"/>
<accession>A0AAW0V0L4</accession>
<organism evidence="2 3">
    <name type="scientific">Scylla paramamosain</name>
    <name type="common">Mud crab</name>
    <dbReference type="NCBI Taxonomy" id="85552"/>
    <lineage>
        <taxon>Eukaryota</taxon>
        <taxon>Metazoa</taxon>
        <taxon>Ecdysozoa</taxon>
        <taxon>Arthropoda</taxon>
        <taxon>Crustacea</taxon>
        <taxon>Multicrustacea</taxon>
        <taxon>Malacostraca</taxon>
        <taxon>Eumalacostraca</taxon>
        <taxon>Eucarida</taxon>
        <taxon>Decapoda</taxon>
        <taxon>Pleocyemata</taxon>
        <taxon>Brachyura</taxon>
        <taxon>Eubrachyura</taxon>
        <taxon>Portunoidea</taxon>
        <taxon>Portunidae</taxon>
        <taxon>Portuninae</taxon>
        <taxon>Scylla</taxon>
    </lineage>
</organism>
<feature type="region of interest" description="Disordered" evidence="1">
    <location>
        <begin position="1"/>
        <end position="37"/>
    </location>
</feature>
<feature type="region of interest" description="Disordered" evidence="1">
    <location>
        <begin position="127"/>
        <end position="148"/>
    </location>
</feature>
<comment type="caution">
    <text evidence="2">The sequence shown here is derived from an EMBL/GenBank/DDBJ whole genome shotgun (WGS) entry which is preliminary data.</text>
</comment>
<sequence>MALTTAPARHATPTRAPPPPNRVLPSTSTAKQTSRVTCKCGGGSTAVIWLKSWHSANSPLECQALGGGRGREMEGNFCANNSPPPTLHDQPSSSSPLDKLPKRGTKDPSSSPHVAGVDINLLQRFTYFPPNNHGKTPRPETLRHRPKRRAGKFLLASKQHFAARPACRASQ</sequence>
<evidence type="ECO:0000313" key="3">
    <source>
        <dbReference type="Proteomes" id="UP001487740"/>
    </source>
</evidence>
<gene>
    <name evidence="2" type="ORF">O3P69_001510</name>
</gene>
<protein>
    <submittedName>
        <fullName evidence="2">Uncharacterized protein</fullName>
    </submittedName>
</protein>
<feature type="region of interest" description="Disordered" evidence="1">
    <location>
        <begin position="63"/>
        <end position="115"/>
    </location>
</feature>
<evidence type="ECO:0000256" key="1">
    <source>
        <dbReference type="SAM" id="MobiDB-lite"/>
    </source>
</evidence>